<evidence type="ECO:0000256" key="1">
    <source>
        <dbReference type="SAM" id="MobiDB-lite"/>
    </source>
</evidence>
<reference evidence="3 4" key="1">
    <citation type="journal article" date="2018" name="Microbiol. Resour. Announc.">
        <title>Complete Genome Sequence of Acidithiobacillus ferridurans JCM 18981.</title>
        <authorList>
            <person name="Miyauchi T."/>
            <person name="Kouzuma A."/>
            <person name="Abe T."/>
            <person name="Watanabe K."/>
        </authorList>
    </citation>
    <scope>NUCLEOTIDE SEQUENCE [LARGE SCALE GENOMIC DNA]</scope>
    <source>
        <strain evidence="4">ATCC 33020 / DSM 29468 / JCM 18981 / 11Fe</strain>
    </source>
</reference>
<protein>
    <submittedName>
        <fullName evidence="3">Uncharacterized protein</fullName>
    </submittedName>
</protein>
<keyword evidence="2" id="KW-1133">Transmembrane helix</keyword>
<dbReference type="RefSeq" id="WP_071183046.1">
    <property type="nucleotide sequence ID" value="NZ_AP018795.1"/>
</dbReference>
<gene>
    <name evidence="3" type="ORF">AFERRID_00930</name>
</gene>
<dbReference type="KEGG" id="afj:AFERRID_00930"/>
<evidence type="ECO:0000256" key="2">
    <source>
        <dbReference type="SAM" id="Phobius"/>
    </source>
</evidence>
<name>A0A2Z6IIN4_ACIFI</name>
<proteinExistence type="predicted"/>
<dbReference type="EMBL" id="AP018795">
    <property type="protein sequence ID" value="BBF63875.1"/>
    <property type="molecule type" value="Genomic_DNA"/>
</dbReference>
<keyword evidence="2" id="KW-0812">Transmembrane</keyword>
<dbReference type="AlphaFoldDB" id="A0A2Z6IIN4"/>
<dbReference type="Proteomes" id="UP000280188">
    <property type="component" value="Chromosome"/>
</dbReference>
<keyword evidence="4" id="KW-1185">Reference proteome</keyword>
<sequence>MESEAKTVEPKDHVSGDNLEKLSHRMTRVTEEAELTLAETTKAVVSLTAVMELIRSQAANVEKMAEEVSELAGMAQKRAESARTFSMLATISSTICTGLAVILLVLLIQVKG</sequence>
<evidence type="ECO:0000313" key="3">
    <source>
        <dbReference type="EMBL" id="BBF63875.1"/>
    </source>
</evidence>
<keyword evidence="2" id="KW-0472">Membrane</keyword>
<feature type="transmembrane region" description="Helical" evidence="2">
    <location>
        <begin position="84"/>
        <end position="108"/>
    </location>
</feature>
<organism evidence="3 4">
    <name type="scientific">Acidithiobacillus ferridurans</name>
    <dbReference type="NCBI Taxonomy" id="1232575"/>
    <lineage>
        <taxon>Bacteria</taxon>
        <taxon>Pseudomonadati</taxon>
        <taxon>Pseudomonadota</taxon>
        <taxon>Acidithiobacillia</taxon>
        <taxon>Acidithiobacillales</taxon>
        <taxon>Acidithiobacillaceae</taxon>
        <taxon>Acidithiobacillus</taxon>
    </lineage>
</organism>
<evidence type="ECO:0000313" key="4">
    <source>
        <dbReference type="Proteomes" id="UP000280188"/>
    </source>
</evidence>
<accession>A0A2Z6IIN4</accession>
<feature type="region of interest" description="Disordered" evidence="1">
    <location>
        <begin position="1"/>
        <end position="23"/>
    </location>
</feature>